<protein>
    <submittedName>
        <fullName evidence="1">Uncharacterized protein</fullName>
    </submittedName>
</protein>
<reference evidence="1" key="1">
    <citation type="submission" date="2023-03" db="EMBL/GenBank/DDBJ databases">
        <title>Multiphase analysis and comparison of six strains from genera Psychromarinibacter, Lutimaribacter, and Maritimibacter, including a novel species: Psychromarinibacter sediminicola sp. nov.</title>
        <authorList>
            <person name="Wang Y.-H."/>
            <person name="Ye M.-Q."/>
            <person name="Du Z.-J."/>
        </authorList>
    </citation>
    <scope>NUCLEOTIDE SEQUENCE</scope>
    <source>
        <strain evidence="1">C21-152</strain>
    </source>
</reference>
<accession>A0AAE3NX77</accession>
<dbReference type="Proteomes" id="UP001220964">
    <property type="component" value="Unassembled WGS sequence"/>
</dbReference>
<dbReference type="RefSeq" id="WP_275568737.1">
    <property type="nucleotide sequence ID" value="NZ_JARGYC010000055.1"/>
</dbReference>
<evidence type="ECO:0000313" key="1">
    <source>
        <dbReference type="EMBL" id="MDF0602610.1"/>
    </source>
</evidence>
<proteinExistence type="predicted"/>
<dbReference type="EMBL" id="JARGYC010000055">
    <property type="protein sequence ID" value="MDF0602610.1"/>
    <property type="molecule type" value="Genomic_DNA"/>
</dbReference>
<evidence type="ECO:0000313" key="2">
    <source>
        <dbReference type="Proteomes" id="UP001220964"/>
    </source>
</evidence>
<organism evidence="1 2">
    <name type="scientific">Psychromarinibacter sediminicola</name>
    <dbReference type="NCBI Taxonomy" id="3033385"/>
    <lineage>
        <taxon>Bacteria</taxon>
        <taxon>Pseudomonadati</taxon>
        <taxon>Pseudomonadota</taxon>
        <taxon>Alphaproteobacteria</taxon>
        <taxon>Rhodobacterales</taxon>
        <taxon>Paracoccaceae</taxon>
        <taxon>Psychromarinibacter</taxon>
    </lineage>
</organism>
<comment type="caution">
    <text evidence="1">The sequence shown here is derived from an EMBL/GenBank/DDBJ whole genome shotgun (WGS) entry which is preliminary data.</text>
</comment>
<name>A0AAE3NX77_9RHOB</name>
<sequence length="62" mass="6579">MANDWILDVLADLRAFARKNGLSQTAEQLDDATLIAAVELASEKGRAPDRPAKHAGTAGLAY</sequence>
<keyword evidence="2" id="KW-1185">Reference proteome</keyword>
<gene>
    <name evidence="1" type="ORF">P1J78_17870</name>
</gene>
<dbReference type="AlphaFoldDB" id="A0AAE3NX77"/>